<sequence>MNLQHISSPRMTRETARDRFLLPCGPLALLCIFIFLAASRLLPPVSPSKSPEDLVAHYSQNKSAIDAGVFLCLVGSILWPLYTVAINNQLSRIPGIHPTILSLQTASGAVSGATILLIGIFFAAATYRLDRDPVVTELASDLAWLAYTFASTPWFVQEAVLSWGICCDYRAKPLIPHWVAWVNAGLSLSWIPTYATHIVHDGPLAWNGGYTFWVPWGTSGIMYTLVTIYFWKAAGIVDGGEVVN</sequence>
<keyword evidence="1" id="KW-0812">Transmembrane</keyword>
<evidence type="ECO:0000313" key="2">
    <source>
        <dbReference type="EMBL" id="KAE8155117.1"/>
    </source>
</evidence>
<feature type="transmembrane region" description="Helical" evidence="1">
    <location>
        <begin position="103"/>
        <end position="124"/>
    </location>
</feature>
<feature type="transmembrane region" description="Helical" evidence="1">
    <location>
        <begin position="212"/>
        <end position="231"/>
    </location>
</feature>
<accession>A0A5N6U920</accession>
<reference evidence="2 3" key="1">
    <citation type="submission" date="2019-04" db="EMBL/GenBank/DDBJ databases">
        <title>Friends and foes A comparative genomics study of 23 Aspergillus species from section Flavi.</title>
        <authorList>
            <consortium name="DOE Joint Genome Institute"/>
            <person name="Kjaerbolling I."/>
            <person name="Vesth T."/>
            <person name="Frisvad J.C."/>
            <person name="Nybo J.L."/>
            <person name="Theobald S."/>
            <person name="Kildgaard S."/>
            <person name="Isbrandt T."/>
            <person name="Kuo A."/>
            <person name="Sato A."/>
            <person name="Lyhne E.K."/>
            <person name="Kogle M.E."/>
            <person name="Wiebenga A."/>
            <person name="Kun R.S."/>
            <person name="Lubbers R.J."/>
            <person name="Makela M.R."/>
            <person name="Barry K."/>
            <person name="Chovatia M."/>
            <person name="Clum A."/>
            <person name="Daum C."/>
            <person name="Haridas S."/>
            <person name="He G."/>
            <person name="LaButti K."/>
            <person name="Lipzen A."/>
            <person name="Mondo S."/>
            <person name="Riley R."/>
            <person name="Salamov A."/>
            <person name="Simmons B.A."/>
            <person name="Magnuson J.K."/>
            <person name="Henrissat B."/>
            <person name="Mortensen U.H."/>
            <person name="Larsen T.O."/>
            <person name="Devries R.P."/>
            <person name="Grigoriev I.V."/>
            <person name="Machida M."/>
            <person name="Baker S.E."/>
            <person name="Andersen M.R."/>
        </authorList>
    </citation>
    <scope>NUCLEOTIDE SEQUENCE [LARGE SCALE GENOMIC DNA]</scope>
    <source>
        <strain evidence="2 3">IBT 18842</strain>
    </source>
</reference>
<keyword evidence="3" id="KW-1185">Reference proteome</keyword>
<dbReference type="OrthoDB" id="3449024at2759"/>
<keyword evidence="1" id="KW-1133">Transmembrane helix</keyword>
<dbReference type="AlphaFoldDB" id="A0A5N6U920"/>
<feature type="transmembrane region" description="Helical" evidence="1">
    <location>
        <begin position="178"/>
        <end position="200"/>
    </location>
</feature>
<name>A0A5N6U920_ASPAV</name>
<feature type="transmembrane region" description="Helical" evidence="1">
    <location>
        <begin position="20"/>
        <end position="43"/>
    </location>
</feature>
<gene>
    <name evidence="2" type="ORF">BDV25DRAFT_135160</name>
</gene>
<proteinExistence type="predicted"/>
<keyword evidence="1" id="KW-0472">Membrane</keyword>
<dbReference type="EMBL" id="ML742024">
    <property type="protein sequence ID" value="KAE8155117.1"/>
    <property type="molecule type" value="Genomic_DNA"/>
</dbReference>
<protein>
    <recommendedName>
        <fullName evidence="4">Integral membrane protein</fullName>
    </recommendedName>
</protein>
<evidence type="ECO:0000313" key="3">
    <source>
        <dbReference type="Proteomes" id="UP000325780"/>
    </source>
</evidence>
<feature type="transmembrane region" description="Helical" evidence="1">
    <location>
        <begin position="144"/>
        <end position="166"/>
    </location>
</feature>
<organism evidence="2 3">
    <name type="scientific">Aspergillus avenaceus</name>
    <dbReference type="NCBI Taxonomy" id="36643"/>
    <lineage>
        <taxon>Eukaryota</taxon>
        <taxon>Fungi</taxon>
        <taxon>Dikarya</taxon>
        <taxon>Ascomycota</taxon>
        <taxon>Pezizomycotina</taxon>
        <taxon>Eurotiomycetes</taxon>
        <taxon>Eurotiomycetidae</taxon>
        <taxon>Eurotiales</taxon>
        <taxon>Aspergillaceae</taxon>
        <taxon>Aspergillus</taxon>
        <taxon>Aspergillus subgen. Circumdati</taxon>
    </lineage>
</organism>
<evidence type="ECO:0000256" key="1">
    <source>
        <dbReference type="SAM" id="Phobius"/>
    </source>
</evidence>
<evidence type="ECO:0008006" key="4">
    <source>
        <dbReference type="Google" id="ProtNLM"/>
    </source>
</evidence>
<feature type="transmembrane region" description="Helical" evidence="1">
    <location>
        <begin position="63"/>
        <end position="82"/>
    </location>
</feature>
<dbReference type="Proteomes" id="UP000325780">
    <property type="component" value="Unassembled WGS sequence"/>
</dbReference>